<name>A0A6J5T7I2_9CAUD</name>
<accession>A0A6J5T7I2</accession>
<evidence type="ECO:0000313" key="3">
    <source>
        <dbReference type="EMBL" id="CAB4176510.1"/>
    </source>
</evidence>
<evidence type="ECO:0000313" key="4">
    <source>
        <dbReference type="EMBL" id="CAB4223021.1"/>
    </source>
</evidence>
<dbReference type="EMBL" id="LR796858">
    <property type="protein sequence ID" value="CAB4171065.1"/>
    <property type="molecule type" value="Genomic_DNA"/>
</dbReference>
<dbReference type="EMBL" id="LR796944">
    <property type="protein sequence ID" value="CAB4176510.1"/>
    <property type="molecule type" value="Genomic_DNA"/>
</dbReference>
<proteinExistence type="predicted"/>
<gene>
    <name evidence="4" type="ORF">UFOVP1666_64</name>
    <name evidence="1" type="ORF">UFOVP867_19</name>
    <name evidence="2" type="ORF">UFOVP913_179</name>
    <name evidence="3" type="ORF">UFOVP993_35</name>
</gene>
<protein>
    <submittedName>
        <fullName evidence="4">Uncharacterized protein</fullName>
    </submittedName>
</protein>
<dbReference type="EMBL" id="LR797534">
    <property type="protein sequence ID" value="CAB4223021.1"/>
    <property type="molecule type" value="Genomic_DNA"/>
</dbReference>
<dbReference type="EMBL" id="LR796815">
    <property type="protein sequence ID" value="CAB4167442.1"/>
    <property type="molecule type" value="Genomic_DNA"/>
</dbReference>
<sequence length="108" mass="10922">MTTYTNTSYVAKDVGASPSTLMTVAGATTAAITSLVVANTTVAAITTDVYFTRSAVDYYIVKGADVPIGGALEVMQGSRIVLIAADVLKVATNASSSADVIVSVLNAS</sequence>
<evidence type="ECO:0000313" key="2">
    <source>
        <dbReference type="EMBL" id="CAB4171065.1"/>
    </source>
</evidence>
<evidence type="ECO:0000313" key="1">
    <source>
        <dbReference type="EMBL" id="CAB4167442.1"/>
    </source>
</evidence>
<reference evidence="4" key="1">
    <citation type="submission" date="2020-05" db="EMBL/GenBank/DDBJ databases">
        <authorList>
            <person name="Chiriac C."/>
            <person name="Salcher M."/>
            <person name="Ghai R."/>
            <person name="Kavagutti S V."/>
        </authorList>
    </citation>
    <scope>NUCLEOTIDE SEQUENCE</scope>
</reference>
<organism evidence="4">
    <name type="scientific">uncultured Caudovirales phage</name>
    <dbReference type="NCBI Taxonomy" id="2100421"/>
    <lineage>
        <taxon>Viruses</taxon>
        <taxon>Duplodnaviria</taxon>
        <taxon>Heunggongvirae</taxon>
        <taxon>Uroviricota</taxon>
        <taxon>Caudoviricetes</taxon>
        <taxon>Peduoviridae</taxon>
        <taxon>Maltschvirus</taxon>
        <taxon>Maltschvirus maltsch</taxon>
    </lineage>
</organism>